<dbReference type="VEuPathDB" id="AmoebaDB:DICPUDRAFT_150584"/>
<protein>
    <recommendedName>
        <fullName evidence="4">Letm1 RBD domain-containing protein</fullName>
    </recommendedName>
</protein>
<keyword evidence="3" id="KW-1185">Reference proteome</keyword>
<dbReference type="GeneID" id="10503979"/>
<dbReference type="EMBL" id="GL871014">
    <property type="protein sequence ID" value="EGC36863.1"/>
    <property type="molecule type" value="Genomic_DNA"/>
</dbReference>
<evidence type="ECO:0000313" key="3">
    <source>
        <dbReference type="Proteomes" id="UP000001064"/>
    </source>
</evidence>
<dbReference type="InParanoid" id="F0ZGQ0"/>
<dbReference type="GO" id="GO:0005739">
    <property type="term" value="C:mitochondrion"/>
    <property type="evidence" value="ECO:0000318"/>
    <property type="project" value="GO_Central"/>
</dbReference>
<accession>F0ZGQ0</accession>
<organism evidence="2 3">
    <name type="scientific">Dictyostelium purpureum</name>
    <name type="common">Slime mold</name>
    <dbReference type="NCBI Taxonomy" id="5786"/>
    <lineage>
        <taxon>Eukaryota</taxon>
        <taxon>Amoebozoa</taxon>
        <taxon>Evosea</taxon>
        <taxon>Eumycetozoa</taxon>
        <taxon>Dictyostelia</taxon>
        <taxon>Dictyosteliales</taxon>
        <taxon>Dictyosteliaceae</taxon>
        <taxon>Dictyostelium</taxon>
    </lineage>
</organism>
<evidence type="ECO:0000313" key="2">
    <source>
        <dbReference type="EMBL" id="EGC36863.1"/>
    </source>
</evidence>
<dbReference type="RefSeq" id="XP_003286585.1">
    <property type="nucleotide sequence ID" value="XM_003286537.1"/>
</dbReference>
<proteinExistence type="predicted"/>
<keyword evidence="1" id="KW-0812">Transmembrane</keyword>
<dbReference type="Proteomes" id="UP000001064">
    <property type="component" value="Unassembled WGS sequence"/>
</dbReference>
<dbReference type="AlphaFoldDB" id="F0ZGQ0"/>
<evidence type="ECO:0000256" key="1">
    <source>
        <dbReference type="SAM" id="Phobius"/>
    </source>
</evidence>
<dbReference type="OrthoDB" id="21273at2759"/>
<feature type="transmembrane region" description="Helical" evidence="1">
    <location>
        <begin position="84"/>
        <end position="100"/>
    </location>
</feature>
<keyword evidence="1" id="KW-0472">Membrane</keyword>
<keyword evidence="1" id="KW-1133">Transmembrane helix</keyword>
<evidence type="ECO:0008006" key="4">
    <source>
        <dbReference type="Google" id="ProtNLM"/>
    </source>
</evidence>
<dbReference type="KEGG" id="dpp:DICPUDRAFT_150584"/>
<name>F0ZGQ0_DICPU</name>
<gene>
    <name evidence="2" type="ORF">DICPUDRAFT_150584</name>
</gene>
<reference evidence="3" key="1">
    <citation type="journal article" date="2011" name="Genome Biol.">
        <title>Comparative genomics of the social amoebae Dictyostelium discoideum and Dictyostelium purpureum.</title>
        <authorList>
            <consortium name="US DOE Joint Genome Institute (JGI-PGF)"/>
            <person name="Sucgang R."/>
            <person name="Kuo A."/>
            <person name="Tian X."/>
            <person name="Salerno W."/>
            <person name="Parikh A."/>
            <person name="Feasley C.L."/>
            <person name="Dalin E."/>
            <person name="Tu H."/>
            <person name="Huang E."/>
            <person name="Barry K."/>
            <person name="Lindquist E."/>
            <person name="Shapiro H."/>
            <person name="Bruce D."/>
            <person name="Schmutz J."/>
            <person name="Salamov A."/>
            <person name="Fey P."/>
            <person name="Gaudet P."/>
            <person name="Anjard C."/>
            <person name="Babu M.M."/>
            <person name="Basu S."/>
            <person name="Bushmanova Y."/>
            <person name="van der Wel H."/>
            <person name="Katoh-Kurasawa M."/>
            <person name="Dinh C."/>
            <person name="Coutinho P.M."/>
            <person name="Saito T."/>
            <person name="Elias M."/>
            <person name="Schaap P."/>
            <person name="Kay R.R."/>
            <person name="Henrissat B."/>
            <person name="Eichinger L."/>
            <person name="Rivero F."/>
            <person name="Putnam N.H."/>
            <person name="West C.M."/>
            <person name="Loomis W.F."/>
            <person name="Chisholm R.L."/>
            <person name="Shaulsky G."/>
            <person name="Strassmann J.E."/>
            <person name="Queller D.C."/>
            <person name="Kuspa A."/>
            <person name="Grigoriev I.V."/>
        </authorList>
    </citation>
    <scope>NUCLEOTIDE SEQUENCE [LARGE SCALE GENOMIC DNA]</scope>
    <source>
        <strain evidence="3">QSDP1</strain>
    </source>
</reference>
<sequence>MASTPQLYYKFITNSIKNGIDKFIKDRNVYNQVLLPKIKSTHTESILERVYPKPPFENNEGSFKHLTFEERKLKNTYRNDRIKLFKFITLFPIMLIPMYYKYNEIYPSGFYTKNENDHNAIMEDKSIYSKRLMKNLEVEDFIEKKTNDWKQINDIKLNEIISISSSTPSFDYIEQTRPNLNMIELINDTLGTSSIYLSVYQNYGFYILRESNVILKEIDTIDINDLKEILEKRSLSYKNLNLDQMKAKFIDYTNLLNQLYLLEESNSKGINEIQYFNDSFIKEGINSNFYKSFIILNSILAIKGI</sequence>